<keyword evidence="1" id="KW-0732">Signal</keyword>
<dbReference type="SUPFAM" id="SSF110296">
    <property type="entry name" value="Oligoxyloglucan reducing end-specific cellobiohydrolase"/>
    <property type="match status" value="1"/>
</dbReference>
<feature type="domain" description="Secretion system C-terminal sorting" evidence="4">
    <location>
        <begin position="1144"/>
        <end position="1209"/>
    </location>
</feature>
<dbReference type="AlphaFoldDB" id="A0A6P0UKZ5"/>
<accession>A0A6P0UKZ5</accession>
<dbReference type="GO" id="GO:0005509">
    <property type="term" value="F:calcium ion binding"/>
    <property type="evidence" value="ECO:0007669"/>
    <property type="project" value="InterPro"/>
</dbReference>
<gene>
    <name evidence="5" type="ORF">GWK08_06545</name>
</gene>
<dbReference type="Proteomes" id="UP000468581">
    <property type="component" value="Unassembled WGS sequence"/>
</dbReference>
<organism evidence="5 6">
    <name type="scientific">Leptobacterium flavescens</name>
    <dbReference type="NCBI Taxonomy" id="472055"/>
    <lineage>
        <taxon>Bacteria</taxon>
        <taxon>Pseudomonadati</taxon>
        <taxon>Bacteroidota</taxon>
        <taxon>Flavobacteriia</taxon>
        <taxon>Flavobacteriales</taxon>
        <taxon>Flavobacteriaceae</taxon>
        <taxon>Leptobacterium</taxon>
    </lineage>
</organism>
<sequence length="1217" mass="130776">MKKKLLLLIPVIICGLALAYFITEKNVETFSETEVELSSAELREKHREFLKNSPYKDSRYLSKKDRKAKGLPPNAYFEQLWDRTIDPNLGYPDHRGALAIQHQLIEEAKLVRQGVPGDSPGNAWVERGPNNFGGRTRAIMFDPNDANNQRVFAGGVSGGLWVNEDITDEDSSWTLIDGVPENIAVSQIIFDPNDTNTFYASSGESYVNGAVIGNGVYRSTDGGANWEMVFGGPNGTLTPSGSNIFVGGIFYINDIIARNVGGSTELYMTAASNSADRLIGGTSTPLAFLSVFERGLYRSTDGGDTWSLITITSSSGGSINPNDLELDINNNIWLATTRDVTGDPGGDIFRSSDGTTFTLINTIPNARRTEIEVSQQDANVLYAAVNVNGEADVFLTTDAFASFTQLNEPADVDDGIPSTDYARGQAFYDLPIEVDPNDDSILYIGGIDLFRGTVDKVTPSVAWQQISVWNLFFQGSLDVSLVHADQHAIVFRPGNSNQAVFGTDGGIYYNGDLATSGQAPNTNFGVRNNNYNVTQFYFGSINEESANNLAGGTQDNGTPFNFTPTGGADPFFDITTGDGAFAQFDPEGEYYIGSTQFINYRYFELPIVTNAFSTPRGAPIGVFGQIESTNYTIVRTPQEGNFINEAELDGNLDILYINASNNASTRIGRYSNIKNGAGSIEEEFLTDVDIAGKTISSFKVSPFVTDATRLLVGTEDGTLFSIENADGESPEWTDISGPDFVGSISDIEFGANNITIFATASNYGVQSVWYSEDNGETWLPKEGNLPNIPVFSILQNPLNPNEAIVGTQFGVWRTTNFSNASPTWEQSFNGMRNVAVVDLDLRTSDNAVLAATHGRGLFTGSFTQDPNGDNDSDGVLNGVDNCPNTPNADQADADNNGIGDACQDTDNDGVLDIDDNCPMNFNPDQADADNDGVGDACQDGDGDGVPDVDDNCPDTPNADQADSNGNGIGDVCDTSFAAPDNLRVETISETCPGEENGVINVTAQEASFNYTAVLTGNGLNLNQSFTSNTSFQDVPVGAYVVCISVEGQTFEQCFEVNIDEAAPLDIDFGQQSVAFGTYSLSVNTGTGPFDIRFNGELILTTNERAFEVDLQGSGVLEVSSSRLCEGVVSLSIDGAGVDSVVASPNPVINNLTITMPSVVGGQQTVPVRVFNISGQQVYQQRLNVSGNRLNVPFGNLPGGIYFVRLDIENPIVLKIVK</sequence>
<evidence type="ECO:0000256" key="3">
    <source>
        <dbReference type="SAM" id="MobiDB-lite"/>
    </source>
</evidence>
<evidence type="ECO:0000256" key="1">
    <source>
        <dbReference type="ARBA" id="ARBA00022729"/>
    </source>
</evidence>
<dbReference type="PANTHER" id="PTHR10199">
    <property type="entry name" value="THROMBOSPONDIN"/>
    <property type="match status" value="1"/>
</dbReference>
<evidence type="ECO:0000256" key="2">
    <source>
        <dbReference type="ARBA" id="ARBA00022837"/>
    </source>
</evidence>
<evidence type="ECO:0000313" key="6">
    <source>
        <dbReference type="Proteomes" id="UP000468581"/>
    </source>
</evidence>
<feature type="region of interest" description="Disordered" evidence="3">
    <location>
        <begin position="860"/>
        <end position="901"/>
    </location>
</feature>
<dbReference type="SUPFAM" id="SSF103647">
    <property type="entry name" value="TSP type-3 repeat"/>
    <property type="match status" value="1"/>
</dbReference>
<dbReference type="Pfam" id="PF18962">
    <property type="entry name" value="Por_Secre_tail"/>
    <property type="match status" value="1"/>
</dbReference>
<reference evidence="5 6" key="1">
    <citation type="submission" date="2020-01" db="EMBL/GenBank/DDBJ databases">
        <title>Leptobacterium flavescens.</title>
        <authorList>
            <person name="Wang G."/>
        </authorList>
    </citation>
    <scope>NUCLEOTIDE SEQUENCE [LARGE SCALE GENOMIC DNA]</scope>
    <source>
        <strain evidence="5 6">KCTC 22160</strain>
    </source>
</reference>
<name>A0A6P0UKZ5_9FLAO</name>
<dbReference type="RefSeq" id="WP_163606093.1">
    <property type="nucleotide sequence ID" value="NZ_JAABOO010000001.1"/>
</dbReference>
<dbReference type="Gene3D" id="4.10.1080.10">
    <property type="entry name" value="TSP type-3 repeat"/>
    <property type="match status" value="1"/>
</dbReference>
<keyword evidence="2" id="KW-0106">Calcium</keyword>
<dbReference type="InterPro" id="IPR003367">
    <property type="entry name" value="Thrombospondin_3-like_rpt"/>
</dbReference>
<evidence type="ECO:0000313" key="5">
    <source>
        <dbReference type="EMBL" id="NER13090.1"/>
    </source>
</evidence>
<dbReference type="GO" id="GO:0007155">
    <property type="term" value="P:cell adhesion"/>
    <property type="evidence" value="ECO:0007669"/>
    <property type="project" value="InterPro"/>
</dbReference>
<feature type="region of interest" description="Disordered" evidence="3">
    <location>
        <begin position="923"/>
        <end position="945"/>
    </location>
</feature>
<feature type="compositionally biased region" description="Polar residues" evidence="3">
    <location>
        <begin position="860"/>
        <end position="869"/>
    </location>
</feature>
<comment type="caution">
    <text evidence="5">The sequence shown here is derived from an EMBL/GenBank/DDBJ whole genome shotgun (WGS) entry which is preliminary data.</text>
</comment>
<dbReference type="InterPro" id="IPR028974">
    <property type="entry name" value="TSP_type-3_rpt"/>
</dbReference>
<dbReference type="InterPro" id="IPR026444">
    <property type="entry name" value="Secre_tail"/>
</dbReference>
<dbReference type="PROSITE" id="PS51234">
    <property type="entry name" value="TSP3"/>
    <property type="match status" value="2"/>
</dbReference>
<feature type="compositionally biased region" description="Acidic residues" evidence="3">
    <location>
        <begin position="926"/>
        <end position="945"/>
    </location>
</feature>
<keyword evidence="6" id="KW-1185">Reference proteome</keyword>
<dbReference type="NCBIfam" id="TIGR04183">
    <property type="entry name" value="Por_Secre_tail"/>
    <property type="match status" value="1"/>
</dbReference>
<evidence type="ECO:0000259" key="4">
    <source>
        <dbReference type="Pfam" id="PF18962"/>
    </source>
</evidence>
<dbReference type="InterPro" id="IPR015943">
    <property type="entry name" value="WD40/YVTN_repeat-like_dom_sf"/>
</dbReference>
<protein>
    <submittedName>
        <fullName evidence="5">T9SS type A sorting domain-containing protein</fullName>
    </submittedName>
</protein>
<dbReference type="Pfam" id="PF02412">
    <property type="entry name" value="TSP_3"/>
    <property type="match status" value="3"/>
</dbReference>
<dbReference type="EMBL" id="JAABOO010000001">
    <property type="protein sequence ID" value="NER13090.1"/>
    <property type="molecule type" value="Genomic_DNA"/>
</dbReference>
<dbReference type="InterPro" id="IPR017897">
    <property type="entry name" value="Thrombospondin_3_rpt"/>
</dbReference>
<dbReference type="Gene3D" id="2.130.10.10">
    <property type="entry name" value="YVTN repeat-like/Quinoprotein amine dehydrogenase"/>
    <property type="match status" value="4"/>
</dbReference>
<proteinExistence type="predicted"/>